<dbReference type="SUPFAM" id="SSF53146">
    <property type="entry name" value="Nitrogenase accessory factor-like"/>
    <property type="match status" value="1"/>
</dbReference>
<reference evidence="2 3" key="1">
    <citation type="submission" date="2023-04" db="EMBL/GenBank/DDBJ databases">
        <title>A novel bacteria isolated from coastal sediment.</title>
        <authorList>
            <person name="Liu X.-J."/>
            <person name="Du Z.-J."/>
        </authorList>
    </citation>
    <scope>NUCLEOTIDE SEQUENCE [LARGE SCALE GENOMIC DNA]</scope>
    <source>
        <strain evidence="2 3">SDUM461004</strain>
    </source>
</reference>
<keyword evidence="3" id="KW-1185">Reference proteome</keyword>
<dbReference type="InterPro" id="IPR036105">
    <property type="entry name" value="DiNase_FeMo-co_biosyn_sf"/>
</dbReference>
<gene>
    <name evidence="2" type="ORF">QEH59_16415</name>
</gene>
<dbReference type="Gene3D" id="3.30.420.130">
    <property type="entry name" value="Dinitrogenase iron-molybdenum cofactor biosynthesis domain"/>
    <property type="match status" value="1"/>
</dbReference>
<dbReference type="PANTHER" id="PTHR42983">
    <property type="entry name" value="DINITROGENASE IRON-MOLYBDENUM COFACTOR PROTEIN-RELATED"/>
    <property type="match status" value="1"/>
</dbReference>
<dbReference type="PANTHER" id="PTHR42983:SF1">
    <property type="entry name" value="IRON-MOLYBDENUM PROTEIN"/>
    <property type="match status" value="1"/>
</dbReference>
<dbReference type="EMBL" id="JARXIC010000042">
    <property type="protein sequence ID" value="MDQ8196021.1"/>
    <property type="molecule type" value="Genomic_DNA"/>
</dbReference>
<comment type="caution">
    <text evidence="2">The sequence shown here is derived from an EMBL/GenBank/DDBJ whole genome shotgun (WGS) entry which is preliminary data.</text>
</comment>
<evidence type="ECO:0000259" key="1">
    <source>
        <dbReference type="Pfam" id="PF02579"/>
    </source>
</evidence>
<proteinExistence type="predicted"/>
<dbReference type="Proteomes" id="UP001243717">
    <property type="component" value="Unassembled WGS sequence"/>
</dbReference>
<accession>A0ABU1AMJ9</accession>
<dbReference type="Pfam" id="PF02579">
    <property type="entry name" value="Nitro_FeMo-Co"/>
    <property type="match status" value="1"/>
</dbReference>
<dbReference type="RefSeq" id="WP_308986465.1">
    <property type="nucleotide sequence ID" value="NZ_JARXIC010000042.1"/>
</dbReference>
<sequence>MKRHAENTITRIAIPVRNNAGLLSKVSAHFGKSPGFIVVDSNGENCHYLDTKSARLQHECAPIRALVQDGGRVILCQSMGRGALARSHEAGLRIYKAKPNSLVAETLSAYHQGDCPDFPDSALCSHVHHEHSHEDPNED</sequence>
<name>A0ABU1AMJ9_9BACT</name>
<protein>
    <submittedName>
        <fullName evidence="2">NifB/NifX family molybdenum-iron cluster-binding protein</fullName>
    </submittedName>
</protein>
<evidence type="ECO:0000313" key="3">
    <source>
        <dbReference type="Proteomes" id="UP001243717"/>
    </source>
</evidence>
<organism evidence="2 3">
    <name type="scientific">Thalassobacterium sedimentorum</name>
    <dbReference type="NCBI Taxonomy" id="3041258"/>
    <lineage>
        <taxon>Bacteria</taxon>
        <taxon>Pseudomonadati</taxon>
        <taxon>Verrucomicrobiota</taxon>
        <taxon>Opitutia</taxon>
        <taxon>Puniceicoccales</taxon>
        <taxon>Coraliomargaritaceae</taxon>
        <taxon>Thalassobacterium</taxon>
    </lineage>
</organism>
<dbReference type="InterPro" id="IPR003731">
    <property type="entry name" value="Di-Nase_FeMo-co_biosynth"/>
</dbReference>
<feature type="domain" description="Dinitrogenase iron-molybdenum cofactor biosynthesis" evidence="1">
    <location>
        <begin position="24"/>
        <end position="111"/>
    </location>
</feature>
<evidence type="ECO:0000313" key="2">
    <source>
        <dbReference type="EMBL" id="MDQ8196021.1"/>
    </source>
</evidence>